<feature type="domain" description="Protein kinase" evidence="5">
    <location>
        <begin position="669"/>
        <end position="952"/>
    </location>
</feature>
<reference evidence="6" key="1">
    <citation type="submission" date="2014-07" db="EMBL/GenBank/DDBJ databases">
        <title>Draft genome sequence of the yeast Pseudozyma antarctica JCM 10317 known as a producer of lipase B which used in a wide range of industrial applications.</title>
        <authorList>
            <person name="Morita T."/>
            <person name="Saika A."/>
            <person name="Koike H."/>
        </authorList>
    </citation>
    <scope>NUCLEOTIDE SEQUENCE</scope>
    <source>
        <strain evidence="6">JCM 10317</strain>
    </source>
</reference>
<dbReference type="InterPro" id="IPR011009">
    <property type="entry name" value="Kinase-like_dom_sf"/>
</dbReference>
<evidence type="ECO:0000313" key="7">
    <source>
        <dbReference type="Proteomes" id="UP000053758"/>
    </source>
</evidence>
<dbReference type="GO" id="GO:0004674">
    <property type="term" value="F:protein serine/threonine kinase activity"/>
    <property type="evidence" value="ECO:0007669"/>
    <property type="project" value="TreeGrafter"/>
</dbReference>
<dbReference type="InterPro" id="IPR017441">
    <property type="entry name" value="Protein_kinase_ATP_BS"/>
</dbReference>
<dbReference type="GeneID" id="26303258"/>
<proteinExistence type="predicted"/>
<keyword evidence="6" id="KW-0808">Transferase</keyword>
<accession>A0A081CBW8</accession>
<dbReference type="AlphaFoldDB" id="A0A081CBW8"/>
<evidence type="ECO:0000256" key="4">
    <source>
        <dbReference type="SAM" id="MobiDB-lite"/>
    </source>
</evidence>
<dbReference type="PROSITE" id="PS00108">
    <property type="entry name" value="PROTEIN_KINASE_ST"/>
    <property type="match status" value="1"/>
</dbReference>
<feature type="region of interest" description="Disordered" evidence="4">
    <location>
        <begin position="90"/>
        <end position="111"/>
    </location>
</feature>
<name>A0A081CBW8_PSEA2</name>
<dbReference type="SMART" id="SM00220">
    <property type="entry name" value="S_TKc"/>
    <property type="match status" value="1"/>
</dbReference>
<dbReference type="EMBL" id="DF830071">
    <property type="protein sequence ID" value="GAK64164.1"/>
    <property type="molecule type" value="Genomic_DNA"/>
</dbReference>
<dbReference type="PROSITE" id="PS00107">
    <property type="entry name" value="PROTEIN_KINASE_ATP"/>
    <property type="match status" value="1"/>
</dbReference>
<protein>
    <submittedName>
        <fullName evidence="6">Kinase-like protein</fullName>
    </submittedName>
</protein>
<dbReference type="Gene3D" id="1.10.510.10">
    <property type="entry name" value="Transferase(Phosphotransferase) domain 1"/>
    <property type="match status" value="1"/>
</dbReference>
<keyword evidence="1 3" id="KW-0547">Nucleotide-binding</keyword>
<dbReference type="SUPFAM" id="SSF56112">
    <property type="entry name" value="Protein kinase-like (PK-like)"/>
    <property type="match status" value="1"/>
</dbReference>
<dbReference type="InterPro" id="IPR008271">
    <property type="entry name" value="Ser/Thr_kinase_AS"/>
</dbReference>
<dbReference type="PROSITE" id="PS50011">
    <property type="entry name" value="PROTEIN_KINASE_DOM"/>
    <property type="match status" value="1"/>
</dbReference>
<feature type="compositionally biased region" description="Low complexity" evidence="4">
    <location>
        <begin position="469"/>
        <end position="510"/>
    </location>
</feature>
<sequence>MPAAPSSLPSASAPFLAVHPSGSLLGPFSPKRWLASSSSHLNSLISPSYLHHQHYYHHHTSCSRVYQLASPASLTPDSLIHTTTLELTSELPAASANRHSPPARSSALRHRPSRVSFKMLASSLNLQPKSALEHVAGPTAQDAWNPADDMECDDDDIRAAANLKRSALAHNVMTNIASSQSTHSIASSSSSADLDLEPELSQSLGSVSSFDLRTPLKPSLAANHLYDPSESFSVLGLHKHVLQAPRPSKNLLAEALAARKVRPAKDTAMDESAPAPTPETIAPSQSISPKSQSQLGNRPLPGNPSLSPLNRPNRPKLSLPVLAPSAFSRPNFPQTPGGTLFYGARDGAATGAPVSPFLPPTPLVASMMEAEQNKRLGDGDDDATASRGSLSPELARASLLFPATTTPRQQKPVRAPLQRHGSLGMSPLSREFASVSMRGKSKSNEHPSSTGSPIPRRAQELSPGNNPGSPSTLLTPPYSPLTLTKSLPEEASVLAQRRSSSSSSVSSSSSKKLRAKESLLGGGTDLSRSFSANRLKTNTRTKAVPKPFNLDKAFTTGSQGLDVAGSTPQPLSAPAMKISFADDEIEVDIDQRTSPEPIESELIEVRKTQSDVGPSASTAVPDASLLSPCSALKAPAMEKSFSAPVPPAQTVSARHLADYELHPRFASSYTLGDELGSGGFGFVVAARRNVDGLPVAVKFIFKDKVPAHGWVRDPKLGVIPMEAFVLKVVDHPGVVKFIDLFNDRNFFYLVMELHGTPWQPPAAEPVVPEPRKELRPAAMQRRTSCDLFECIEQHSRLTEEQARWVFAQVVETVWHLDRIGICHRDIKDENCVVDAEFNVKLIDFGSAVITDVRKPQPYFNRFFGTMTFASPEILQGKPYRAPHAEIWSLGVLLSILLSGQCPFPDPAAAIKGRISKPKGAWSADALNLLLLCLEVDPDRRATIAQIRDHPWVHRAWKERAVKLNGAHPQAPAASASL</sequence>
<dbReference type="PANTHER" id="PTHR24346">
    <property type="entry name" value="MAP/MICROTUBULE AFFINITY-REGULATING KINASE"/>
    <property type="match status" value="1"/>
</dbReference>
<dbReference type="GO" id="GO:0035556">
    <property type="term" value="P:intracellular signal transduction"/>
    <property type="evidence" value="ECO:0007669"/>
    <property type="project" value="TreeGrafter"/>
</dbReference>
<dbReference type="GO" id="GO:0045719">
    <property type="term" value="P:negative regulation of glycogen biosynthetic process"/>
    <property type="evidence" value="ECO:0007669"/>
    <property type="project" value="TreeGrafter"/>
</dbReference>
<evidence type="ECO:0000313" key="6">
    <source>
        <dbReference type="EMBL" id="GAK64164.1"/>
    </source>
</evidence>
<keyword evidence="6" id="KW-0418">Kinase</keyword>
<dbReference type="PANTHER" id="PTHR24346:SF72">
    <property type="entry name" value="CAMK PROTEIN KINASE"/>
    <property type="match status" value="1"/>
</dbReference>
<dbReference type="InterPro" id="IPR000719">
    <property type="entry name" value="Prot_kinase_dom"/>
</dbReference>
<dbReference type="GO" id="GO:0005634">
    <property type="term" value="C:nucleus"/>
    <property type="evidence" value="ECO:0007669"/>
    <property type="project" value="TreeGrafter"/>
</dbReference>
<feature type="compositionally biased region" description="Low complexity" evidence="4">
    <location>
        <begin position="283"/>
        <end position="312"/>
    </location>
</feature>
<keyword evidence="2 3" id="KW-0067">ATP-binding</keyword>
<evidence type="ECO:0000256" key="1">
    <source>
        <dbReference type="ARBA" id="ARBA00022741"/>
    </source>
</evidence>
<dbReference type="Gene3D" id="3.30.200.20">
    <property type="entry name" value="Phosphorylase Kinase, domain 1"/>
    <property type="match status" value="1"/>
</dbReference>
<feature type="binding site" evidence="3">
    <location>
        <position position="702"/>
    </location>
    <ligand>
        <name>ATP</name>
        <dbReference type="ChEBI" id="CHEBI:30616"/>
    </ligand>
</feature>
<dbReference type="Proteomes" id="UP000053758">
    <property type="component" value="Unassembled WGS sequence"/>
</dbReference>
<dbReference type="FunFam" id="1.10.510.10:FF:000923">
    <property type="entry name" value="Related to serine/threonine-protein kinase"/>
    <property type="match status" value="1"/>
</dbReference>
<dbReference type="RefSeq" id="XP_014657804.1">
    <property type="nucleotide sequence ID" value="XM_014802318.1"/>
</dbReference>
<dbReference type="GO" id="GO:0005524">
    <property type="term" value="F:ATP binding"/>
    <property type="evidence" value="ECO:0007669"/>
    <property type="project" value="UniProtKB-UniRule"/>
</dbReference>
<dbReference type="Pfam" id="PF00069">
    <property type="entry name" value="Pkinase"/>
    <property type="match status" value="2"/>
</dbReference>
<dbReference type="FunFam" id="3.30.200.20:FF:000314">
    <property type="entry name" value="Serine/threonine protein kinase"/>
    <property type="match status" value="1"/>
</dbReference>
<dbReference type="HOGENOM" id="CLU_336824_0_0_1"/>
<gene>
    <name evidence="6" type="ORF">PAN0_004d2374</name>
</gene>
<evidence type="ECO:0000259" key="5">
    <source>
        <dbReference type="PROSITE" id="PS50011"/>
    </source>
</evidence>
<organism evidence="6">
    <name type="scientific">Pseudozyma antarctica</name>
    <name type="common">Yeast</name>
    <name type="synonym">Candida antarctica</name>
    <dbReference type="NCBI Taxonomy" id="84753"/>
    <lineage>
        <taxon>Eukaryota</taxon>
        <taxon>Fungi</taxon>
        <taxon>Dikarya</taxon>
        <taxon>Basidiomycota</taxon>
        <taxon>Ustilaginomycotina</taxon>
        <taxon>Ustilaginomycetes</taxon>
        <taxon>Ustilaginales</taxon>
        <taxon>Ustilaginaceae</taxon>
        <taxon>Moesziomyces</taxon>
    </lineage>
</organism>
<evidence type="ECO:0000256" key="2">
    <source>
        <dbReference type="ARBA" id="ARBA00022840"/>
    </source>
</evidence>
<keyword evidence="7" id="KW-1185">Reference proteome</keyword>
<evidence type="ECO:0000256" key="3">
    <source>
        <dbReference type="PROSITE-ProRule" id="PRU10141"/>
    </source>
</evidence>
<feature type="region of interest" description="Disordered" evidence="4">
    <location>
        <begin position="374"/>
        <end position="528"/>
    </location>
</feature>
<dbReference type="GO" id="GO:0005829">
    <property type="term" value="C:cytosol"/>
    <property type="evidence" value="ECO:0007669"/>
    <property type="project" value="TreeGrafter"/>
</dbReference>
<feature type="region of interest" description="Disordered" evidence="4">
    <location>
        <begin position="262"/>
        <end position="318"/>
    </location>
</feature>